<dbReference type="Proteomes" id="UP001597509">
    <property type="component" value="Unassembled WGS sequence"/>
</dbReference>
<dbReference type="SUPFAM" id="SSF141694">
    <property type="entry name" value="AF2212/PG0164-like"/>
    <property type="match status" value="1"/>
</dbReference>
<dbReference type="InterPro" id="IPR015018">
    <property type="entry name" value="DUF1905"/>
</dbReference>
<organism evidence="1 2">
    <name type="scientific">Sphingobacterium anhuiense</name>
    <dbReference type="NCBI Taxonomy" id="493780"/>
    <lineage>
        <taxon>Bacteria</taxon>
        <taxon>Pseudomonadati</taxon>
        <taxon>Bacteroidota</taxon>
        <taxon>Sphingobacteriia</taxon>
        <taxon>Sphingobacteriales</taxon>
        <taxon>Sphingobacteriaceae</taxon>
        <taxon>Sphingobacterium</taxon>
    </lineage>
</organism>
<dbReference type="Pfam" id="PF08922">
    <property type="entry name" value="DUF1905"/>
    <property type="match status" value="1"/>
</dbReference>
<dbReference type="InterPro" id="IPR037079">
    <property type="entry name" value="AF2212/PG0164-like_sf"/>
</dbReference>
<proteinExistence type="predicted"/>
<evidence type="ECO:0000313" key="2">
    <source>
        <dbReference type="Proteomes" id="UP001597509"/>
    </source>
</evidence>
<name>A0ABW5Z033_9SPHI</name>
<dbReference type="Gene3D" id="2.40.30.100">
    <property type="entry name" value="AF2212/PG0164-like"/>
    <property type="match status" value="1"/>
</dbReference>
<comment type="caution">
    <text evidence="1">The sequence shown here is derived from an EMBL/GenBank/DDBJ whole genome shotgun (WGS) entry which is preliminary data.</text>
</comment>
<dbReference type="Pfam" id="PF13376">
    <property type="entry name" value="OmdA"/>
    <property type="match status" value="1"/>
</dbReference>
<protein>
    <submittedName>
        <fullName evidence="1">YdeI/OmpD-associated family protein</fullName>
    </submittedName>
</protein>
<dbReference type="RefSeq" id="WP_380921729.1">
    <property type="nucleotide sequence ID" value="NZ_JBHUPE010000005.1"/>
</dbReference>
<sequence>MSKQIPLVCKHYILEKFNGKGGWTFVRIPEIVPSKNTPFGWVKVSGTIDDFAFSNYNLQSMGNGMIFLPIKAQIRKVINKKEGDHVFIVLYQDNSSINIPIEFELCLLDEPGIFDVFLTYSETKKKKIIEWIYAAKTEKTKVERIVKTINTINAGIIRHR</sequence>
<dbReference type="EMBL" id="JBHUPE010000005">
    <property type="protein sequence ID" value="MFD2905192.1"/>
    <property type="molecule type" value="Genomic_DNA"/>
</dbReference>
<accession>A0ABW5Z033</accession>
<evidence type="ECO:0000313" key="1">
    <source>
        <dbReference type="EMBL" id="MFD2905192.1"/>
    </source>
</evidence>
<gene>
    <name evidence="1" type="ORF">ACFS6I_14710</name>
</gene>
<reference evidence="2" key="1">
    <citation type="journal article" date="2019" name="Int. J. Syst. Evol. Microbiol.">
        <title>The Global Catalogue of Microorganisms (GCM) 10K type strain sequencing project: providing services to taxonomists for standard genome sequencing and annotation.</title>
        <authorList>
            <consortium name="The Broad Institute Genomics Platform"/>
            <consortium name="The Broad Institute Genome Sequencing Center for Infectious Disease"/>
            <person name="Wu L."/>
            <person name="Ma J."/>
        </authorList>
    </citation>
    <scope>NUCLEOTIDE SEQUENCE [LARGE SCALE GENOMIC DNA]</scope>
    <source>
        <strain evidence="2">KCTC 22209</strain>
    </source>
</reference>
<keyword evidence="2" id="KW-1185">Reference proteome</keyword>